<dbReference type="InterPro" id="IPR011701">
    <property type="entry name" value="MFS"/>
</dbReference>
<dbReference type="Pfam" id="PF07690">
    <property type="entry name" value="MFS_1"/>
    <property type="match status" value="1"/>
</dbReference>
<feature type="transmembrane region" description="Helical" evidence="6">
    <location>
        <begin position="12"/>
        <end position="34"/>
    </location>
</feature>
<dbReference type="Proteomes" id="UP001500363">
    <property type="component" value="Unassembled WGS sequence"/>
</dbReference>
<dbReference type="PANTHER" id="PTHR23513:SF11">
    <property type="entry name" value="STAPHYLOFERRIN A TRANSPORTER"/>
    <property type="match status" value="1"/>
</dbReference>
<protein>
    <submittedName>
        <fullName evidence="8">MFS transporter</fullName>
    </submittedName>
</protein>
<organism evidence="8 9">
    <name type="scientific">Kribbella lupini</name>
    <dbReference type="NCBI Taxonomy" id="291602"/>
    <lineage>
        <taxon>Bacteria</taxon>
        <taxon>Bacillati</taxon>
        <taxon>Actinomycetota</taxon>
        <taxon>Actinomycetes</taxon>
        <taxon>Propionibacteriales</taxon>
        <taxon>Kribbellaceae</taxon>
        <taxon>Kribbella</taxon>
    </lineage>
</organism>
<feature type="transmembrane region" description="Helical" evidence="6">
    <location>
        <begin position="55"/>
        <end position="74"/>
    </location>
</feature>
<evidence type="ECO:0000313" key="9">
    <source>
        <dbReference type="Proteomes" id="UP001500363"/>
    </source>
</evidence>
<dbReference type="PROSITE" id="PS50850">
    <property type="entry name" value="MFS"/>
    <property type="match status" value="1"/>
</dbReference>
<feature type="transmembrane region" description="Helical" evidence="6">
    <location>
        <begin position="310"/>
        <end position="328"/>
    </location>
</feature>
<evidence type="ECO:0000256" key="1">
    <source>
        <dbReference type="ARBA" id="ARBA00004651"/>
    </source>
</evidence>
<reference evidence="8 9" key="1">
    <citation type="journal article" date="2019" name="Int. J. Syst. Evol. Microbiol.">
        <title>The Global Catalogue of Microorganisms (GCM) 10K type strain sequencing project: providing services to taxonomists for standard genome sequencing and annotation.</title>
        <authorList>
            <consortium name="The Broad Institute Genomics Platform"/>
            <consortium name="The Broad Institute Genome Sequencing Center for Infectious Disease"/>
            <person name="Wu L."/>
            <person name="Ma J."/>
        </authorList>
    </citation>
    <scope>NUCLEOTIDE SEQUENCE [LARGE SCALE GENOMIC DNA]</scope>
    <source>
        <strain evidence="8 9">JCM 14303</strain>
    </source>
</reference>
<dbReference type="PANTHER" id="PTHR23513">
    <property type="entry name" value="INTEGRAL MEMBRANE EFFLUX PROTEIN-RELATED"/>
    <property type="match status" value="1"/>
</dbReference>
<proteinExistence type="predicted"/>
<keyword evidence="2" id="KW-1003">Cell membrane</keyword>
<feature type="transmembrane region" description="Helical" evidence="6">
    <location>
        <begin position="252"/>
        <end position="270"/>
    </location>
</feature>
<dbReference type="InterPro" id="IPR036259">
    <property type="entry name" value="MFS_trans_sf"/>
</dbReference>
<dbReference type="Gene3D" id="1.20.1250.20">
    <property type="entry name" value="MFS general substrate transporter like domains"/>
    <property type="match status" value="1"/>
</dbReference>
<evidence type="ECO:0000256" key="3">
    <source>
        <dbReference type="ARBA" id="ARBA00022692"/>
    </source>
</evidence>
<dbReference type="SUPFAM" id="SSF103473">
    <property type="entry name" value="MFS general substrate transporter"/>
    <property type="match status" value="1"/>
</dbReference>
<dbReference type="RefSeq" id="WP_344174940.1">
    <property type="nucleotide sequence ID" value="NZ_BAAANC010000002.1"/>
</dbReference>
<evidence type="ECO:0000259" key="7">
    <source>
        <dbReference type="PROSITE" id="PS50850"/>
    </source>
</evidence>
<evidence type="ECO:0000256" key="5">
    <source>
        <dbReference type="ARBA" id="ARBA00023136"/>
    </source>
</evidence>
<accession>A0ABN2AVD6</accession>
<feature type="transmembrane region" description="Helical" evidence="6">
    <location>
        <begin position="143"/>
        <end position="161"/>
    </location>
</feature>
<keyword evidence="4 6" id="KW-1133">Transmembrane helix</keyword>
<feature type="transmembrane region" description="Helical" evidence="6">
    <location>
        <begin position="276"/>
        <end position="298"/>
    </location>
</feature>
<gene>
    <name evidence="8" type="ORF">GCM10009741_32630</name>
</gene>
<keyword evidence="3 6" id="KW-0812">Transmembrane</keyword>
<evidence type="ECO:0000256" key="2">
    <source>
        <dbReference type="ARBA" id="ARBA00022475"/>
    </source>
</evidence>
<evidence type="ECO:0000256" key="6">
    <source>
        <dbReference type="SAM" id="Phobius"/>
    </source>
</evidence>
<comment type="caution">
    <text evidence="8">The sequence shown here is derived from an EMBL/GenBank/DDBJ whole genome shotgun (WGS) entry which is preliminary data.</text>
</comment>
<feature type="transmembrane region" description="Helical" evidence="6">
    <location>
        <begin position="220"/>
        <end position="240"/>
    </location>
</feature>
<feature type="domain" description="Major facilitator superfamily (MFS) profile" evidence="7">
    <location>
        <begin position="186"/>
        <end position="363"/>
    </location>
</feature>
<feature type="transmembrane region" description="Helical" evidence="6">
    <location>
        <begin position="80"/>
        <end position="97"/>
    </location>
</feature>
<dbReference type="EMBL" id="BAAANC010000002">
    <property type="protein sequence ID" value="GAA1528266.1"/>
    <property type="molecule type" value="Genomic_DNA"/>
</dbReference>
<keyword evidence="9" id="KW-1185">Reference proteome</keyword>
<feature type="transmembrane region" description="Helical" evidence="6">
    <location>
        <begin position="340"/>
        <end position="359"/>
    </location>
</feature>
<evidence type="ECO:0000313" key="8">
    <source>
        <dbReference type="EMBL" id="GAA1528266.1"/>
    </source>
</evidence>
<evidence type="ECO:0000256" key="4">
    <source>
        <dbReference type="ARBA" id="ARBA00022989"/>
    </source>
</evidence>
<sequence length="363" mass="35660">MVIRAVNDGASVGLALLALTIRPAVAGALVAALVAPHLLGPWLSRILSWTDARHVLAGSFLLYGVAVAAAAVVMDDVPTALTVLLVVLAGCAGPMLAGGLTSRLPRGDTARSRSLDSATWGVATTAGPGLAAVTNLLVGPVAAVLLMAFGAVVAAGLVLTLPPEVSSPERAAGIRECLRHAFHTRDLRNLLLAIGLAGLGLGALPVAAPLLAADLGHPPGSGGLLITVYGVTSLLGSLVSARRPFGGPPLRVAAGSLAVMSLGVGAAAAAPAYAPAVAAFVLLGLANGTLLPTVLAVCRSYAPANGHAQLLVLTSSVKITGSALAGVWSGLLTPTGGRTLVAVAAGALLAAATAAFGPWTRSA</sequence>
<keyword evidence="5 6" id="KW-0472">Membrane</keyword>
<name>A0ABN2AVD6_9ACTN</name>
<comment type="subcellular location">
    <subcellularLocation>
        <location evidence="1">Cell membrane</location>
        <topology evidence="1">Multi-pass membrane protein</topology>
    </subcellularLocation>
</comment>
<feature type="transmembrane region" description="Helical" evidence="6">
    <location>
        <begin position="189"/>
        <end position="208"/>
    </location>
</feature>
<dbReference type="InterPro" id="IPR020846">
    <property type="entry name" value="MFS_dom"/>
</dbReference>